<dbReference type="AlphaFoldDB" id="M0PE84"/>
<reference evidence="2 3" key="1">
    <citation type="journal article" date="2014" name="PLoS Genet.">
        <title>Phylogenetically driven sequencing of extremely halophilic archaea reveals strategies for static and dynamic osmo-response.</title>
        <authorList>
            <person name="Becker E.A."/>
            <person name="Seitzer P.M."/>
            <person name="Tritt A."/>
            <person name="Larsen D."/>
            <person name="Krusor M."/>
            <person name="Yao A.I."/>
            <person name="Wu D."/>
            <person name="Madern D."/>
            <person name="Eisen J.A."/>
            <person name="Darling A.E."/>
            <person name="Facciotti M.T."/>
        </authorList>
    </citation>
    <scope>NUCLEOTIDE SEQUENCE [LARGE SCALE GENOMIC DNA]</scope>
    <source>
        <strain evidence="2 3">JCM 14978</strain>
    </source>
</reference>
<keyword evidence="3" id="KW-1185">Reference proteome</keyword>
<dbReference type="PATRIC" id="fig|1230456.3.peg.720"/>
<dbReference type="RefSeq" id="WP_008847497.1">
    <property type="nucleotide sequence ID" value="NZ_AOJH01000027.1"/>
</dbReference>
<proteinExistence type="predicted"/>
<accession>M0PE84</accession>
<comment type="caution">
    <text evidence="2">The sequence shown here is derived from an EMBL/GenBank/DDBJ whole genome shotgun (WGS) entry which is preliminary data.</text>
</comment>
<protein>
    <submittedName>
        <fullName evidence="2">Uncharacterized protein</fullName>
    </submittedName>
</protein>
<name>M0PE84_9EURY</name>
<evidence type="ECO:0000313" key="3">
    <source>
        <dbReference type="Proteomes" id="UP000011546"/>
    </source>
</evidence>
<dbReference type="STRING" id="1230456.C468_03718"/>
<organism evidence="2 3">
    <name type="scientific">Halorubrum kocurii JCM 14978</name>
    <dbReference type="NCBI Taxonomy" id="1230456"/>
    <lineage>
        <taxon>Archaea</taxon>
        <taxon>Methanobacteriati</taxon>
        <taxon>Methanobacteriota</taxon>
        <taxon>Stenosarchaea group</taxon>
        <taxon>Halobacteria</taxon>
        <taxon>Halobacteriales</taxon>
        <taxon>Haloferacaceae</taxon>
        <taxon>Halorubrum</taxon>
    </lineage>
</organism>
<dbReference type="Pfam" id="PF24398">
    <property type="entry name" value="DUF7542"/>
    <property type="match status" value="1"/>
</dbReference>
<gene>
    <name evidence="2" type="ORF">C468_03718</name>
</gene>
<evidence type="ECO:0000256" key="1">
    <source>
        <dbReference type="SAM" id="MobiDB-lite"/>
    </source>
</evidence>
<dbReference type="OrthoDB" id="200060at2157"/>
<evidence type="ECO:0000313" key="2">
    <source>
        <dbReference type="EMBL" id="EMA67135.1"/>
    </source>
</evidence>
<dbReference type="EMBL" id="AOJH01000027">
    <property type="protein sequence ID" value="EMA67135.1"/>
    <property type="molecule type" value="Genomic_DNA"/>
</dbReference>
<feature type="region of interest" description="Disordered" evidence="1">
    <location>
        <begin position="62"/>
        <end position="83"/>
    </location>
</feature>
<sequence>MNGTRVTVRCHDCSLATTHDRLRDARTAVDDHESTTGHDVDWTIESVAAGVSKAGADAGVCGRPECANEDSPLVDPTPPEPES</sequence>
<dbReference type="Proteomes" id="UP000011546">
    <property type="component" value="Unassembled WGS sequence"/>
</dbReference>
<dbReference type="InterPro" id="IPR055964">
    <property type="entry name" value="DUF7542"/>
</dbReference>